<dbReference type="SUPFAM" id="SSF55073">
    <property type="entry name" value="Nucleotide cyclase"/>
    <property type="match status" value="1"/>
</dbReference>
<dbReference type="InterPro" id="IPR029787">
    <property type="entry name" value="Nucleotide_cyclase"/>
</dbReference>
<protein>
    <recommendedName>
        <fullName evidence="2">Guanylate cyclase domain-containing protein</fullName>
    </recommendedName>
</protein>
<accession>A0A2D0NJW9</accession>
<evidence type="ECO:0000313" key="4">
    <source>
        <dbReference type="Proteomes" id="UP000223913"/>
    </source>
</evidence>
<feature type="transmembrane region" description="Helical" evidence="1">
    <location>
        <begin position="89"/>
        <end position="111"/>
    </location>
</feature>
<gene>
    <name evidence="3" type="ORF">CRP01_01780</name>
</gene>
<keyword evidence="1" id="KW-0812">Transmembrane</keyword>
<dbReference type="GO" id="GO:0004016">
    <property type="term" value="F:adenylate cyclase activity"/>
    <property type="evidence" value="ECO:0007669"/>
    <property type="project" value="UniProtKB-ARBA"/>
</dbReference>
<feature type="transmembrane region" description="Helical" evidence="1">
    <location>
        <begin position="51"/>
        <end position="77"/>
    </location>
</feature>
<evidence type="ECO:0000259" key="2">
    <source>
        <dbReference type="PROSITE" id="PS50125"/>
    </source>
</evidence>
<evidence type="ECO:0000256" key="1">
    <source>
        <dbReference type="SAM" id="Phobius"/>
    </source>
</evidence>
<name>A0A2D0NJW9_FLAN2</name>
<dbReference type="GO" id="GO:0035556">
    <property type="term" value="P:intracellular signal transduction"/>
    <property type="evidence" value="ECO:0007669"/>
    <property type="project" value="InterPro"/>
</dbReference>
<dbReference type="PANTHER" id="PTHR43081">
    <property type="entry name" value="ADENYLATE CYCLASE, TERMINAL-DIFFERENTIATION SPECIFIC-RELATED"/>
    <property type="match status" value="1"/>
</dbReference>
<dbReference type="RefSeq" id="WP_099148256.1">
    <property type="nucleotide sequence ID" value="NZ_PDUD01000001.1"/>
</dbReference>
<dbReference type="Gene3D" id="3.30.70.1230">
    <property type="entry name" value="Nucleotide cyclase"/>
    <property type="match status" value="1"/>
</dbReference>
<dbReference type="Pfam" id="PF00211">
    <property type="entry name" value="Guanylate_cyc"/>
    <property type="match status" value="1"/>
</dbReference>
<dbReference type="PROSITE" id="PS50125">
    <property type="entry name" value="GUANYLATE_CYCLASE_2"/>
    <property type="match status" value="1"/>
</dbReference>
<keyword evidence="1" id="KW-0472">Membrane</keyword>
<reference evidence="3 4" key="1">
    <citation type="submission" date="2017-10" db="EMBL/GenBank/DDBJ databases">
        <title>The draft genome sequence of Lewinella nigricans NBRC 102662.</title>
        <authorList>
            <person name="Wang K."/>
        </authorList>
    </citation>
    <scope>NUCLEOTIDE SEQUENCE [LARGE SCALE GENOMIC DNA]</scope>
    <source>
        <strain evidence="3 4">NBRC 102662</strain>
    </source>
</reference>
<dbReference type="InterPro" id="IPR050697">
    <property type="entry name" value="Adenylyl/Guanylyl_Cyclase_3/4"/>
</dbReference>
<feature type="transmembrane region" description="Helical" evidence="1">
    <location>
        <begin position="140"/>
        <end position="160"/>
    </location>
</feature>
<dbReference type="OrthoDB" id="9768499at2"/>
<dbReference type="AlphaFoldDB" id="A0A2D0NJW9"/>
<keyword evidence="1" id="KW-1133">Transmembrane helix</keyword>
<proteinExistence type="predicted"/>
<keyword evidence="4" id="KW-1185">Reference proteome</keyword>
<feature type="domain" description="Guanylate cyclase" evidence="2">
    <location>
        <begin position="186"/>
        <end position="315"/>
    </location>
</feature>
<feature type="transmembrane region" description="Helical" evidence="1">
    <location>
        <begin position="12"/>
        <end position="31"/>
    </location>
</feature>
<dbReference type="GO" id="GO:0009190">
    <property type="term" value="P:cyclic nucleotide biosynthetic process"/>
    <property type="evidence" value="ECO:0007669"/>
    <property type="project" value="InterPro"/>
</dbReference>
<dbReference type="InterPro" id="IPR001054">
    <property type="entry name" value="A/G_cyclase"/>
</dbReference>
<comment type="caution">
    <text evidence="3">The sequence shown here is derived from an EMBL/GenBank/DDBJ whole genome shotgun (WGS) entry which is preliminary data.</text>
</comment>
<dbReference type="PANTHER" id="PTHR43081:SF1">
    <property type="entry name" value="ADENYLATE CYCLASE, TERMINAL-DIFFERENTIATION SPECIFIC"/>
    <property type="match status" value="1"/>
</dbReference>
<dbReference type="Proteomes" id="UP000223913">
    <property type="component" value="Unassembled WGS sequence"/>
</dbReference>
<sequence>MKSSKSFNRKFRTVLWICLGWTLVSVLQLLYELAVLKEYGYSYRWSNADSVMTYFLINTLAFVLNGFIAGLVIVFFLQHWIRDRSYSLGILYGVAVYSSLFFIMTALQNYFVVRSIWDGSGSFFAAYVQGLRDYFFSYEFVRMFPFWLLVLIATLIALLVNDKYGPGVLKNFLLGRYFHPRSEQRIFMFLDLKGSTTIAEKLGEQKYFNFIKRVFRDVTPALLATQGEIYQYVGDEIVITWTVKQGVKKLNCIRCFEQIRKILADKAARYREDFGAIPQFKAGLHVGTAIVGEIGVIKRDIAYSGDVLNTTARIQSLCNEYGETLLLSGEILKLLPTAQLVPKPLGEVVLRGKTKAVELYGL</sequence>
<dbReference type="CDD" id="cd07302">
    <property type="entry name" value="CHD"/>
    <property type="match status" value="1"/>
</dbReference>
<organism evidence="3 4">
    <name type="scientific">Flavilitoribacter nigricans (strain ATCC 23147 / DSM 23189 / NBRC 102662 / NCIMB 1420 / SS-2)</name>
    <name type="common">Lewinella nigricans</name>
    <dbReference type="NCBI Taxonomy" id="1122177"/>
    <lineage>
        <taxon>Bacteria</taxon>
        <taxon>Pseudomonadati</taxon>
        <taxon>Bacteroidota</taxon>
        <taxon>Saprospiria</taxon>
        <taxon>Saprospirales</taxon>
        <taxon>Lewinellaceae</taxon>
        <taxon>Flavilitoribacter</taxon>
    </lineage>
</organism>
<evidence type="ECO:0000313" key="3">
    <source>
        <dbReference type="EMBL" id="PHN08666.1"/>
    </source>
</evidence>
<dbReference type="EMBL" id="PDUD01000001">
    <property type="protein sequence ID" value="PHN08666.1"/>
    <property type="molecule type" value="Genomic_DNA"/>
</dbReference>